<dbReference type="Gene3D" id="2.40.50.140">
    <property type="entry name" value="Nucleic acid-binding proteins"/>
    <property type="match status" value="1"/>
</dbReference>
<dbReference type="EMBL" id="AWWV01011240">
    <property type="protein sequence ID" value="OMO73340.1"/>
    <property type="molecule type" value="Genomic_DNA"/>
</dbReference>
<protein>
    <submittedName>
        <fullName evidence="2">Nucleic acid-binding protein</fullName>
    </submittedName>
</protein>
<keyword evidence="3" id="KW-1185">Reference proteome</keyword>
<dbReference type="PANTHER" id="PTHR47165:SF4">
    <property type="entry name" value="OS03G0429900 PROTEIN"/>
    <property type="match status" value="1"/>
</dbReference>
<sequence>MDFYLKKFPCSSTAKIYADINIPETRQLKQKFDGIIPLVKLLVADKSQSIEPVANPTDIYMLRYRIVGKIVEVDIINGWFYESCPKCRIKLMPKNGKFTCDDDDTVTPEFVMQLNLIIQDETAKIEAVMFGRQAEKLVGLPLTKTVANHCLDKTKLPATAKDPTKSEVEQGMMGTDASEKERTKGNDIGVVSTDCNDSGKF</sequence>
<accession>A0A1R3HSZ7</accession>
<dbReference type="AlphaFoldDB" id="A0A1R3HSZ7"/>
<dbReference type="PANTHER" id="PTHR47165">
    <property type="entry name" value="OS03G0429900 PROTEIN"/>
    <property type="match status" value="1"/>
</dbReference>
<evidence type="ECO:0000313" key="3">
    <source>
        <dbReference type="Proteomes" id="UP000188268"/>
    </source>
</evidence>
<dbReference type="SUPFAM" id="SSF50249">
    <property type="entry name" value="Nucleic acid-binding proteins"/>
    <property type="match status" value="1"/>
</dbReference>
<organism evidence="2 3">
    <name type="scientific">Corchorus capsularis</name>
    <name type="common">Jute</name>
    <dbReference type="NCBI Taxonomy" id="210143"/>
    <lineage>
        <taxon>Eukaryota</taxon>
        <taxon>Viridiplantae</taxon>
        <taxon>Streptophyta</taxon>
        <taxon>Embryophyta</taxon>
        <taxon>Tracheophyta</taxon>
        <taxon>Spermatophyta</taxon>
        <taxon>Magnoliopsida</taxon>
        <taxon>eudicotyledons</taxon>
        <taxon>Gunneridae</taxon>
        <taxon>Pentapetalae</taxon>
        <taxon>rosids</taxon>
        <taxon>malvids</taxon>
        <taxon>Malvales</taxon>
        <taxon>Malvaceae</taxon>
        <taxon>Grewioideae</taxon>
        <taxon>Apeibeae</taxon>
        <taxon>Corchorus</taxon>
    </lineage>
</organism>
<reference evidence="2 3" key="1">
    <citation type="submission" date="2013-09" db="EMBL/GenBank/DDBJ databases">
        <title>Corchorus capsularis genome sequencing.</title>
        <authorList>
            <person name="Alam M."/>
            <person name="Haque M.S."/>
            <person name="Islam M.S."/>
            <person name="Emdad E.M."/>
            <person name="Islam M.M."/>
            <person name="Ahmed B."/>
            <person name="Halim A."/>
            <person name="Hossen Q.M.M."/>
            <person name="Hossain M.Z."/>
            <person name="Ahmed R."/>
            <person name="Khan M.M."/>
            <person name="Islam R."/>
            <person name="Rashid M.M."/>
            <person name="Khan S.A."/>
            <person name="Rahman M.S."/>
            <person name="Alam M."/>
        </authorList>
    </citation>
    <scope>NUCLEOTIDE SEQUENCE [LARGE SCALE GENOMIC DNA]</scope>
    <source>
        <strain evidence="3">cv. CVL-1</strain>
        <tissue evidence="2">Whole seedling</tissue>
    </source>
</reference>
<evidence type="ECO:0000313" key="2">
    <source>
        <dbReference type="EMBL" id="OMO73340.1"/>
    </source>
</evidence>
<evidence type="ECO:0000256" key="1">
    <source>
        <dbReference type="SAM" id="MobiDB-lite"/>
    </source>
</evidence>
<name>A0A1R3HSZ7_COCAP</name>
<comment type="caution">
    <text evidence="2">The sequence shown here is derived from an EMBL/GenBank/DDBJ whole genome shotgun (WGS) entry which is preliminary data.</text>
</comment>
<dbReference type="Proteomes" id="UP000188268">
    <property type="component" value="Unassembled WGS sequence"/>
</dbReference>
<proteinExistence type="predicted"/>
<feature type="region of interest" description="Disordered" evidence="1">
    <location>
        <begin position="157"/>
        <end position="201"/>
    </location>
</feature>
<gene>
    <name evidence="2" type="ORF">CCACVL1_17322</name>
</gene>
<dbReference type="Gramene" id="OMO73340">
    <property type="protein sequence ID" value="OMO73340"/>
    <property type="gene ID" value="CCACVL1_17322"/>
</dbReference>
<dbReference type="OrthoDB" id="1735587at2759"/>
<dbReference type="InterPro" id="IPR012340">
    <property type="entry name" value="NA-bd_OB-fold"/>
</dbReference>